<dbReference type="EMBL" id="JAAGNZ010000001">
    <property type="protein sequence ID" value="NEU66884.1"/>
    <property type="molecule type" value="Genomic_DNA"/>
</dbReference>
<evidence type="ECO:0000313" key="3">
    <source>
        <dbReference type="EMBL" id="NEU66884.1"/>
    </source>
</evidence>
<name>A0A6M0IFE3_9BACT</name>
<sequence>MKNILTLALLLSVYSVHAQSAVPVPSVSTAAVSTAAAPTSTMAHSADEKAATVDAVIAAEKQRFEAQISKDYAVLDQVLGNDLVYTHSNGNTDNKQSYIQSIRDGKSKYDAIDVEEQKVRIYGNTAIINGMCMIKAMSNGETINTHLKYTDVYVRKGKQWQMVAWQSIRLAN</sequence>
<reference evidence="3 4" key="1">
    <citation type="submission" date="2020-02" db="EMBL/GenBank/DDBJ databases">
        <title>Draft genome sequence of two Spirosoma agri KCTC 52727 and Spirosoma terrae KCTC 52035.</title>
        <authorList>
            <person name="Rojas J."/>
            <person name="Ambika Manirajan B."/>
            <person name="Ratering S."/>
            <person name="Suarez C."/>
            <person name="Schnell S."/>
        </authorList>
    </citation>
    <scope>NUCLEOTIDE SEQUENCE [LARGE SCALE GENOMIC DNA]</scope>
    <source>
        <strain evidence="3 4">KCTC 52727</strain>
    </source>
</reference>
<dbReference type="RefSeq" id="WP_164036226.1">
    <property type="nucleotide sequence ID" value="NZ_JAAGNZ010000001.1"/>
</dbReference>
<feature type="signal peptide" evidence="1">
    <location>
        <begin position="1"/>
        <end position="18"/>
    </location>
</feature>
<gene>
    <name evidence="3" type="ORF">GK091_08315</name>
</gene>
<accession>A0A6M0IFE3</accession>
<dbReference type="AlphaFoldDB" id="A0A6M0IFE3"/>
<proteinExistence type="predicted"/>
<keyword evidence="4" id="KW-1185">Reference proteome</keyword>
<dbReference type="Pfam" id="PF14534">
    <property type="entry name" value="DUF4440"/>
    <property type="match status" value="1"/>
</dbReference>
<dbReference type="InterPro" id="IPR032710">
    <property type="entry name" value="NTF2-like_dom_sf"/>
</dbReference>
<feature type="chain" id="PRO_5027025898" evidence="1">
    <location>
        <begin position="19"/>
        <end position="172"/>
    </location>
</feature>
<evidence type="ECO:0000259" key="2">
    <source>
        <dbReference type="Pfam" id="PF14534"/>
    </source>
</evidence>
<comment type="caution">
    <text evidence="3">The sequence shown here is derived from an EMBL/GenBank/DDBJ whole genome shotgun (WGS) entry which is preliminary data.</text>
</comment>
<evidence type="ECO:0000256" key="1">
    <source>
        <dbReference type="SAM" id="SignalP"/>
    </source>
</evidence>
<protein>
    <submittedName>
        <fullName evidence="3">Nuclear transport factor 2 family protein</fullName>
    </submittedName>
</protein>
<keyword evidence="1" id="KW-0732">Signal</keyword>
<feature type="domain" description="DUF4440" evidence="2">
    <location>
        <begin position="56"/>
        <end position="162"/>
    </location>
</feature>
<dbReference type="Gene3D" id="3.10.450.50">
    <property type="match status" value="1"/>
</dbReference>
<dbReference type="Proteomes" id="UP000477386">
    <property type="component" value="Unassembled WGS sequence"/>
</dbReference>
<organism evidence="3 4">
    <name type="scientific">Spirosoma agri</name>
    <dbReference type="NCBI Taxonomy" id="1987381"/>
    <lineage>
        <taxon>Bacteria</taxon>
        <taxon>Pseudomonadati</taxon>
        <taxon>Bacteroidota</taxon>
        <taxon>Cytophagia</taxon>
        <taxon>Cytophagales</taxon>
        <taxon>Cytophagaceae</taxon>
        <taxon>Spirosoma</taxon>
    </lineage>
</organism>
<evidence type="ECO:0000313" key="4">
    <source>
        <dbReference type="Proteomes" id="UP000477386"/>
    </source>
</evidence>
<dbReference type="SUPFAM" id="SSF54427">
    <property type="entry name" value="NTF2-like"/>
    <property type="match status" value="1"/>
</dbReference>
<dbReference type="InterPro" id="IPR027843">
    <property type="entry name" value="DUF4440"/>
</dbReference>